<organism evidence="1 2">
    <name type="scientific">Halorubrum ezzemoulense</name>
    <name type="common">Halorubrum chaoviator</name>
    <dbReference type="NCBI Taxonomy" id="337243"/>
    <lineage>
        <taxon>Archaea</taxon>
        <taxon>Methanobacteriati</taxon>
        <taxon>Methanobacteriota</taxon>
        <taxon>Stenosarchaea group</taxon>
        <taxon>Halobacteria</taxon>
        <taxon>Halobacteriales</taxon>
        <taxon>Haloferacaceae</taxon>
        <taxon>Halorubrum</taxon>
    </lineage>
</organism>
<gene>
    <name evidence="1" type="ORF">DJ80_15100</name>
</gene>
<protein>
    <recommendedName>
        <fullName evidence="3">DUF1102 domain-containing protein</fullName>
    </recommendedName>
</protein>
<evidence type="ECO:0008006" key="3">
    <source>
        <dbReference type="Google" id="ProtNLM"/>
    </source>
</evidence>
<dbReference type="EMBL" id="NHOZ01000141">
    <property type="protein sequence ID" value="OYR60517.1"/>
    <property type="molecule type" value="Genomic_DNA"/>
</dbReference>
<sequence>MKRRTLVAGLGSLSASIHLAVGSGAFTSVSAERRVEVDIEGDNDAFLGLKQLGGGTDTIYGRSVEGGPSEQVAFSFPGSGELSENPDLGLGTDSVYEFDRDSGESDDTAPTEGLLRITNQGTQPVEVYSKHKTDSELEIELYDVTDPDETALRDDLPTLRIGGNIDVGFRIRTFGADVDEFDETLTIVAKAPDK</sequence>
<name>A0A256IWL3_HALEZ</name>
<comment type="caution">
    <text evidence="1">The sequence shown here is derived from an EMBL/GenBank/DDBJ whole genome shotgun (WGS) entry which is preliminary data.</text>
</comment>
<accession>A0A256IWL3</accession>
<dbReference type="RefSeq" id="WP_094553579.1">
    <property type="nucleotide sequence ID" value="NZ_NHOZ01000141.1"/>
</dbReference>
<dbReference type="Proteomes" id="UP000215731">
    <property type="component" value="Unassembled WGS sequence"/>
</dbReference>
<evidence type="ECO:0000313" key="1">
    <source>
        <dbReference type="EMBL" id="OYR60517.1"/>
    </source>
</evidence>
<proteinExistence type="predicted"/>
<evidence type="ECO:0000313" key="2">
    <source>
        <dbReference type="Proteomes" id="UP000215731"/>
    </source>
</evidence>
<dbReference type="AlphaFoldDB" id="A0A256IWL3"/>
<reference evidence="1 2" key="1">
    <citation type="journal article" date="2014" name="Front. Microbiol.">
        <title>Population and genomic analysis of the genus Halorubrum.</title>
        <authorList>
            <person name="Fullmer M.S."/>
            <person name="Soucy S.M."/>
            <person name="Swithers K.S."/>
            <person name="Makkay A.M."/>
            <person name="Wheeler R."/>
            <person name="Ventosa A."/>
            <person name="Gogarten J.P."/>
            <person name="Papke R.T."/>
        </authorList>
    </citation>
    <scope>NUCLEOTIDE SEQUENCE [LARGE SCALE GENOMIC DNA]</scope>
    <source>
        <strain evidence="1 2">Ga36</strain>
    </source>
</reference>